<dbReference type="SUPFAM" id="SSF53335">
    <property type="entry name" value="S-adenosyl-L-methionine-dependent methyltransferases"/>
    <property type="match status" value="1"/>
</dbReference>
<dbReference type="Proteomes" id="UP000095200">
    <property type="component" value="Unassembled WGS sequence"/>
</dbReference>
<evidence type="ECO:0000259" key="3">
    <source>
        <dbReference type="Pfam" id="PF08241"/>
    </source>
</evidence>
<comment type="caution">
    <text evidence="4">The sequence shown here is derived from an EMBL/GenBank/DDBJ whole genome shotgun (WGS) entry which is preliminary data.</text>
</comment>
<keyword evidence="2 4" id="KW-0808">Transferase</keyword>
<dbReference type="RefSeq" id="WP_069859090.1">
    <property type="nucleotide sequence ID" value="NZ_BDFE01000016.1"/>
</dbReference>
<gene>
    <name evidence="4" type="ORF">DPF_1716</name>
</gene>
<dbReference type="CDD" id="cd02440">
    <property type="entry name" value="AdoMet_MTases"/>
    <property type="match status" value="1"/>
</dbReference>
<evidence type="ECO:0000313" key="5">
    <source>
        <dbReference type="Proteomes" id="UP000095200"/>
    </source>
</evidence>
<evidence type="ECO:0000256" key="2">
    <source>
        <dbReference type="ARBA" id="ARBA00022679"/>
    </source>
</evidence>
<dbReference type="STRING" id="1592317.DPF_1716"/>
<keyword evidence="5" id="KW-1185">Reference proteome</keyword>
<evidence type="ECO:0000256" key="1">
    <source>
        <dbReference type="ARBA" id="ARBA00022603"/>
    </source>
</evidence>
<accession>A0A194AFY8</accession>
<dbReference type="PANTHER" id="PTHR13090">
    <property type="entry name" value="ARGININE-HYDROXYLASE NDUFAF5, MITOCHONDRIAL"/>
    <property type="match status" value="1"/>
</dbReference>
<evidence type="ECO:0000313" key="4">
    <source>
        <dbReference type="EMBL" id="GAU08997.1"/>
    </source>
</evidence>
<dbReference type="Gene3D" id="3.40.50.150">
    <property type="entry name" value="Vaccinia Virus protein VP39"/>
    <property type="match status" value="1"/>
</dbReference>
<dbReference type="EMBL" id="BDFE01000016">
    <property type="protein sequence ID" value="GAU08997.1"/>
    <property type="molecule type" value="Genomic_DNA"/>
</dbReference>
<feature type="domain" description="Methyltransferase type 11" evidence="3">
    <location>
        <begin position="43"/>
        <end position="136"/>
    </location>
</feature>
<dbReference type="Pfam" id="PF08241">
    <property type="entry name" value="Methyltransf_11"/>
    <property type="match status" value="1"/>
</dbReference>
<dbReference type="PANTHER" id="PTHR13090:SF1">
    <property type="entry name" value="ARGININE-HYDROXYLASE NDUFAF5, MITOCHONDRIAL"/>
    <property type="match status" value="1"/>
</dbReference>
<sequence>MKSRIRNAFDRASRSYEKWALVQQDVAHDCARLVADTTYDTVLEIGSGAGFLTGLLVPRIRPRVYLALDLAHGMVKKPIFSSLPCVMPLVGDGETPPLQPLHIDLLVSASSLQWYLDPERSIPANLALLRPGGDFVLALFVDGTLKELGEVSRKTGFGSVFPLHSVAFYERIMSGIRGIRWKGHTRELVWHYDSVGTFLRSQQGTGAKATPGMGRIGRRRYAAFCREYAARYRDKDGVRATYEVLYLQGHRERE</sequence>
<organism evidence="4 5">
    <name type="scientific">Desulfoplanes formicivorans</name>
    <dbReference type="NCBI Taxonomy" id="1592317"/>
    <lineage>
        <taxon>Bacteria</taxon>
        <taxon>Pseudomonadati</taxon>
        <taxon>Thermodesulfobacteriota</taxon>
        <taxon>Desulfovibrionia</taxon>
        <taxon>Desulfovibrionales</taxon>
        <taxon>Desulfoplanaceae</taxon>
        <taxon>Desulfoplanes</taxon>
    </lineage>
</organism>
<protein>
    <submittedName>
        <fullName evidence="4">Methyltransferase type 11</fullName>
    </submittedName>
</protein>
<dbReference type="GO" id="GO:0008757">
    <property type="term" value="F:S-adenosylmethionine-dependent methyltransferase activity"/>
    <property type="evidence" value="ECO:0007669"/>
    <property type="project" value="InterPro"/>
</dbReference>
<dbReference type="InterPro" id="IPR029063">
    <property type="entry name" value="SAM-dependent_MTases_sf"/>
</dbReference>
<dbReference type="InterPro" id="IPR013216">
    <property type="entry name" value="Methyltransf_11"/>
</dbReference>
<keyword evidence="1 4" id="KW-0489">Methyltransferase</keyword>
<proteinExistence type="predicted"/>
<name>A0A194AFY8_9BACT</name>
<dbReference type="AlphaFoldDB" id="A0A194AFY8"/>
<reference evidence="5" key="1">
    <citation type="submission" date="2016-06" db="EMBL/GenBank/DDBJ databases">
        <title>Draft genome sequence of Desulfoplanes formicivorans strain Pf12B.</title>
        <authorList>
            <person name="Watanabe M."/>
            <person name="Kojima H."/>
            <person name="Fukui M."/>
        </authorList>
    </citation>
    <scope>NUCLEOTIDE SEQUENCE [LARGE SCALE GENOMIC DNA]</scope>
    <source>
        <strain evidence="5">Pf12B</strain>
    </source>
</reference>
<dbReference type="InterPro" id="IPR050602">
    <property type="entry name" value="Malonyl-ACP_OMT"/>
</dbReference>
<dbReference type="GO" id="GO:0032259">
    <property type="term" value="P:methylation"/>
    <property type="evidence" value="ECO:0007669"/>
    <property type="project" value="UniProtKB-KW"/>
</dbReference>